<dbReference type="PANTHER" id="PTHR35333">
    <property type="entry name" value="BETA-LACTAMASE"/>
    <property type="match status" value="1"/>
</dbReference>
<proteinExistence type="predicted"/>
<accession>Q46IU9</accession>
<dbReference type="PANTHER" id="PTHR35333:SF3">
    <property type="entry name" value="BETA-LACTAMASE-TYPE TRANSPEPTIDASE FOLD CONTAINING PROTEIN"/>
    <property type="match status" value="1"/>
</dbReference>
<dbReference type="HOGENOM" id="CLU_924163_0_0_3"/>
<dbReference type="EMBL" id="CP000095">
    <property type="protein sequence ID" value="AAZ58579.1"/>
    <property type="molecule type" value="Genomic_DNA"/>
</dbReference>
<dbReference type="PhylomeDB" id="Q46IU9"/>
<dbReference type="GO" id="GO:0046677">
    <property type="term" value="P:response to antibiotic"/>
    <property type="evidence" value="ECO:0007669"/>
    <property type="project" value="InterPro"/>
</dbReference>
<dbReference type="InterPro" id="IPR045155">
    <property type="entry name" value="Beta-lactam_cat"/>
</dbReference>
<protein>
    <submittedName>
        <fullName evidence="2">Beta-lactamase superfamily protein</fullName>
    </submittedName>
</protein>
<sequence>MAFYRQDPEMAYCLKGLLDRFEKEGRPYLQENIAITCIRYDKQSPSTSSGYGTGWNSNRFFYPASVVKIVYALATQVWLEQDLIVDSEELRRALHEMIANSNNDATSYIVDLLTGTTSGPSLNKSNFQAWKIQRQLINHWLDELRWPEIKKWNCSQKTWNEGPFGREKDFYGKKNENRNSMTTDGSARIFESLMTLEMLPKLASEHLIKVFHRSLDPVSRKQDPENQVDGFLGAGLPLASKLWSKAGLMSEVRHDVAWWKSPNKNPMLTVVFTTGKELVKDQFLLPALSSELNKLAI</sequence>
<reference evidence="2 3" key="1">
    <citation type="journal article" date="2007" name="PLoS Genet.">
        <title>Patterns and implications of gene gain and loss in the evolution of Prochlorococcus.</title>
        <authorList>
            <person name="Kettler G.C."/>
            <person name="Martiny A.C."/>
            <person name="Huang K."/>
            <person name="Zucker J."/>
            <person name="Coleman M.L."/>
            <person name="Rodrigue S."/>
            <person name="Chen F."/>
            <person name="Lapidus A."/>
            <person name="Ferriera S."/>
            <person name="Johnson J."/>
            <person name="Steglich C."/>
            <person name="Church G.M."/>
            <person name="Richardson P."/>
            <person name="Chisholm S.W."/>
        </authorList>
    </citation>
    <scope>NUCLEOTIDE SEQUENCE [LARGE SCALE GENOMIC DNA]</scope>
    <source>
        <strain evidence="2 3">NATL2A</strain>
    </source>
</reference>
<dbReference type="GO" id="GO:0008800">
    <property type="term" value="F:beta-lactamase activity"/>
    <property type="evidence" value="ECO:0007669"/>
    <property type="project" value="InterPro"/>
</dbReference>
<dbReference type="SUPFAM" id="SSF56601">
    <property type="entry name" value="beta-lactamase/transpeptidase-like"/>
    <property type="match status" value="1"/>
</dbReference>
<dbReference type="AlphaFoldDB" id="Q46IU9"/>
<dbReference type="KEGG" id="pmn:PMN2A_1089"/>
<feature type="domain" description="Beta-lactamase class A catalytic" evidence="1">
    <location>
        <begin position="89"/>
        <end position="273"/>
    </location>
</feature>
<dbReference type="RefSeq" id="WP_011295433.1">
    <property type="nucleotide sequence ID" value="NC_007335.2"/>
</dbReference>
<dbReference type="Gene3D" id="3.40.710.10">
    <property type="entry name" value="DD-peptidase/beta-lactamase superfamily"/>
    <property type="match status" value="1"/>
</dbReference>
<dbReference type="Proteomes" id="UP000002535">
    <property type="component" value="Chromosome"/>
</dbReference>
<name>Q46IU9_PROMT</name>
<gene>
    <name evidence="2" type="ordered locus">PMN2A_1089</name>
</gene>
<keyword evidence="3" id="KW-1185">Reference proteome</keyword>
<evidence type="ECO:0000313" key="2">
    <source>
        <dbReference type="EMBL" id="AAZ58579.1"/>
    </source>
</evidence>
<evidence type="ECO:0000313" key="3">
    <source>
        <dbReference type="Proteomes" id="UP000002535"/>
    </source>
</evidence>
<dbReference type="STRING" id="59920.PMN2A_1089"/>
<dbReference type="InterPro" id="IPR012338">
    <property type="entry name" value="Beta-lactam/transpept-like"/>
</dbReference>
<organism evidence="2 3">
    <name type="scientific">Prochlorococcus marinus (strain NATL2A)</name>
    <dbReference type="NCBI Taxonomy" id="59920"/>
    <lineage>
        <taxon>Bacteria</taxon>
        <taxon>Bacillati</taxon>
        <taxon>Cyanobacteriota</taxon>
        <taxon>Cyanophyceae</taxon>
        <taxon>Synechococcales</taxon>
        <taxon>Prochlorococcaceae</taxon>
        <taxon>Prochlorococcus</taxon>
    </lineage>
</organism>
<dbReference type="InterPro" id="IPR000871">
    <property type="entry name" value="Beta-lactam_class-A"/>
</dbReference>
<dbReference type="Pfam" id="PF13354">
    <property type="entry name" value="Beta-lactamase2"/>
    <property type="match status" value="1"/>
</dbReference>
<dbReference type="GO" id="GO:0030655">
    <property type="term" value="P:beta-lactam antibiotic catabolic process"/>
    <property type="evidence" value="ECO:0007669"/>
    <property type="project" value="InterPro"/>
</dbReference>
<evidence type="ECO:0000259" key="1">
    <source>
        <dbReference type="Pfam" id="PF13354"/>
    </source>
</evidence>